<evidence type="ECO:0000259" key="1">
    <source>
        <dbReference type="Pfam" id="PF00144"/>
    </source>
</evidence>
<protein>
    <submittedName>
        <fullName evidence="2">Beta-lactamase family protein</fullName>
    </submittedName>
</protein>
<evidence type="ECO:0000313" key="3">
    <source>
        <dbReference type="Proteomes" id="UP000824755"/>
    </source>
</evidence>
<dbReference type="PANTHER" id="PTHR46825:SF15">
    <property type="entry name" value="BETA-LACTAMASE-RELATED DOMAIN-CONTAINING PROTEIN"/>
    <property type="match status" value="1"/>
</dbReference>
<keyword evidence="3" id="KW-1185">Reference proteome</keyword>
<reference evidence="2 3" key="1">
    <citation type="submission" date="2021-08" db="EMBL/GenBank/DDBJ databases">
        <title>Lysobacter sp. strain CJ11 Genome sequencing and assembly.</title>
        <authorList>
            <person name="Kim I."/>
        </authorList>
    </citation>
    <scope>NUCLEOTIDE SEQUENCE [LARGE SCALE GENOMIC DNA]</scope>
    <source>
        <strain evidence="2 3">CJ11</strain>
    </source>
</reference>
<dbReference type="InterPro" id="IPR050491">
    <property type="entry name" value="AmpC-like"/>
</dbReference>
<gene>
    <name evidence="2" type="ORF">H8L67_02670</name>
</gene>
<dbReference type="Pfam" id="PF00144">
    <property type="entry name" value="Beta-lactamase"/>
    <property type="match status" value="1"/>
</dbReference>
<dbReference type="SUPFAM" id="SSF56601">
    <property type="entry name" value="beta-lactamase/transpeptidase-like"/>
    <property type="match status" value="1"/>
</dbReference>
<organism evidence="2 3">
    <name type="scientific">Lysobacter soyae</name>
    <dbReference type="NCBI Taxonomy" id="2764185"/>
    <lineage>
        <taxon>Bacteria</taxon>
        <taxon>Pseudomonadati</taxon>
        <taxon>Pseudomonadota</taxon>
        <taxon>Gammaproteobacteria</taxon>
        <taxon>Lysobacterales</taxon>
        <taxon>Lysobacteraceae</taxon>
        <taxon>Lysobacter</taxon>
    </lineage>
</organism>
<accession>A0ABX8WST6</accession>
<feature type="domain" description="Beta-lactamase-related" evidence="1">
    <location>
        <begin position="13"/>
        <end position="342"/>
    </location>
</feature>
<evidence type="ECO:0000313" key="2">
    <source>
        <dbReference type="EMBL" id="QYR53899.1"/>
    </source>
</evidence>
<dbReference type="InterPro" id="IPR012338">
    <property type="entry name" value="Beta-lactam/transpept-like"/>
</dbReference>
<dbReference type="PANTHER" id="PTHR46825">
    <property type="entry name" value="D-ALANYL-D-ALANINE-CARBOXYPEPTIDASE/ENDOPEPTIDASE AMPH"/>
    <property type="match status" value="1"/>
</dbReference>
<dbReference type="EMBL" id="CP080544">
    <property type="protein sequence ID" value="QYR53899.1"/>
    <property type="molecule type" value="Genomic_DNA"/>
</dbReference>
<dbReference type="InterPro" id="IPR001466">
    <property type="entry name" value="Beta-lactam-related"/>
</dbReference>
<dbReference type="Proteomes" id="UP000824755">
    <property type="component" value="Chromosome"/>
</dbReference>
<proteinExistence type="predicted"/>
<sequence length="386" mass="41984">MSTVQGVDYREIDRYANSLVAGQRVPGLAIAVVRNGRIEFMKGYGITDTSRPEPVDTHTVFRLASLSKSFASALASLLVQQGRIHWNDGVTRWVPSFRLPTQSATDRVTVENLVSQSVGLPKNAFDRDIEANLDYPSAVAKLATVNMKCAPGDCYSYQNVAFSLIGDVVFAATGNFYPEAVERLIFKPLGMNDASYGLGGIQASPRWARPHVGRAGAWRSLTPKPTYYRLAPAAGVNASISDMAQWMIAQTGHRTDVLPENVLDNMHSAKVKSPTELRGSSWRRGRLNDASYGLGWRVYNYAGHRVIFHGGAVEGYRGAMALVPERDLGLVILWNSSSSLPSGLMPTIVDRALNIPGLPWLPKEITGLGEQTVPADLSAPDPEGND</sequence>
<dbReference type="Gene3D" id="3.40.710.10">
    <property type="entry name" value="DD-peptidase/beta-lactamase superfamily"/>
    <property type="match status" value="1"/>
</dbReference>
<name>A0ABX8WST6_9GAMM</name>